<gene>
    <name evidence="2" type="ORF">HGRIS_011307</name>
</gene>
<dbReference type="Proteomes" id="UP001556367">
    <property type="component" value="Unassembled WGS sequence"/>
</dbReference>
<evidence type="ECO:0000313" key="2">
    <source>
        <dbReference type="EMBL" id="KAL0959597.1"/>
    </source>
</evidence>
<accession>A0ABR3JWW0</accession>
<reference evidence="3" key="1">
    <citation type="submission" date="2024-06" db="EMBL/GenBank/DDBJ databases">
        <title>Multi-omics analyses provide insights into the biosynthesis of the anticancer antibiotic pleurotin in Hohenbuehelia grisea.</title>
        <authorList>
            <person name="Weaver J.A."/>
            <person name="Alberti F."/>
        </authorList>
    </citation>
    <scope>NUCLEOTIDE SEQUENCE [LARGE SCALE GENOMIC DNA]</scope>
    <source>
        <strain evidence="3">T-177</strain>
    </source>
</reference>
<evidence type="ECO:0000313" key="3">
    <source>
        <dbReference type="Proteomes" id="UP001556367"/>
    </source>
</evidence>
<organism evidence="2 3">
    <name type="scientific">Hohenbuehelia grisea</name>
    <dbReference type="NCBI Taxonomy" id="104357"/>
    <lineage>
        <taxon>Eukaryota</taxon>
        <taxon>Fungi</taxon>
        <taxon>Dikarya</taxon>
        <taxon>Basidiomycota</taxon>
        <taxon>Agaricomycotina</taxon>
        <taxon>Agaricomycetes</taxon>
        <taxon>Agaricomycetidae</taxon>
        <taxon>Agaricales</taxon>
        <taxon>Pleurotineae</taxon>
        <taxon>Pleurotaceae</taxon>
        <taxon>Hohenbuehelia</taxon>
    </lineage>
</organism>
<protein>
    <submittedName>
        <fullName evidence="2">Uncharacterized protein</fullName>
    </submittedName>
</protein>
<comment type="caution">
    <text evidence="2">The sequence shown here is derived from an EMBL/GenBank/DDBJ whole genome shotgun (WGS) entry which is preliminary data.</text>
</comment>
<sequence>MLSSFSAVYHARFGLPLNAEHRSSMFVHCRFRPAETIPKKDFSSVSLQYYRSIYRIEWNTRSLSSIKGHTVGLAIAPSQASQSSRGQMPTAKHSHGHLLPSRRSF</sequence>
<feature type="region of interest" description="Disordered" evidence="1">
    <location>
        <begin position="77"/>
        <end position="105"/>
    </location>
</feature>
<dbReference type="EMBL" id="JASNQZ010000002">
    <property type="protein sequence ID" value="KAL0959597.1"/>
    <property type="molecule type" value="Genomic_DNA"/>
</dbReference>
<proteinExistence type="predicted"/>
<keyword evidence="3" id="KW-1185">Reference proteome</keyword>
<feature type="compositionally biased region" description="Polar residues" evidence="1">
    <location>
        <begin position="78"/>
        <end position="87"/>
    </location>
</feature>
<evidence type="ECO:0000256" key="1">
    <source>
        <dbReference type="SAM" id="MobiDB-lite"/>
    </source>
</evidence>
<name>A0ABR3JWW0_9AGAR</name>